<evidence type="ECO:0000313" key="3">
    <source>
        <dbReference type="Proteomes" id="UP000244450"/>
    </source>
</evidence>
<dbReference type="GO" id="GO:0016989">
    <property type="term" value="F:sigma factor antagonist activity"/>
    <property type="evidence" value="ECO:0007669"/>
    <property type="project" value="TreeGrafter"/>
</dbReference>
<organism evidence="2 3">
    <name type="scientific">Chitinophaga parva</name>
    <dbReference type="NCBI Taxonomy" id="2169414"/>
    <lineage>
        <taxon>Bacteria</taxon>
        <taxon>Pseudomonadati</taxon>
        <taxon>Bacteroidota</taxon>
        <taxon>Chitinophagia</taxon>
        <taxon>Chitinophagales</taxon>
        <taxon>Chitinophagaceae</taxon>
        <taxon>Chitinophaga</taxon>
    </lineage>
</organism>
<dbReference type="RefSeq" id="WP_108688793.1">
    <property type="nucleotide sequence ID" value="NZ_QCYK01000003.1"/>
</dbReference>
<proteinExistence type="predicted"/>
<gene>
    <name evidence="2" type="ORF">DCC81_21840</name>
</gene>
<name>A0A2T7BD76_9BACT</name>
<dbReference type="PIRSF" id="PIRSF018266">
    <property type="entry name" value="FecR"/>
    <property type="match status" value="1"/>
</dbReference>
<accession>A0A2T7BD76</accession>
<dbReference type="Pfam" id="PF04773">
    <property type="entry name" value="FecR"/>
    <property type="match status" value="1"/>
</dbReference>
<dbReference type="PANTHER" id="PTHR30273:SF2">
    <property type="entry name" value="PROTEIN FECR"/>
    <property type="match status" value="1"/>
</dbReference>
<dbReference type="Gene3D" id="3.55.50.30">
    <property type="match status" value="1"/>
</dbReference>
<dbReference type="Gene3D" id="2.60.120.1440">
    <property type="match status" value="1"/>
</dbReference>
<dbReference type="AlphaFoldDB" id="A0A2T7BD76"/>
<dbReference type="OrthoDB" id="1452822at2"/>
<sequence length="316" mass="34878">MEVRKIRQLLQRYLLGRHTPAEGHAVEQWYQHFDAEAPVQLTAEEEARISEEMWQHIRPALVPAKSILIAFHRRRWVRTTAAAAMVSGLALGAWWYRQAGPSSTLAYHEVHTRNGEQRTLQLPDSSRMTLNAGSTVRIADDFRAHRHIEVVDGEAFFDVKTNASAPFTVQSGDLHTTVLGTSFNVNAYTALHTMEISVRSGRVKVEGAGGGTVLTQGKALLLDKTAHTLRVQAMEPDALAWQHGSLVLNDASFADMAVLMEKNFGVRITATSATVKATRYTTELDLHMDPAQAVAVLAAIHHLKISGIGNQVLLHE</sequence>
<evidence type="ECO:0000259" key="1">
    <source>
        <dbReference type="Pfam" id="PF04773"/>
    </source>
</evidence>
<protein>
    <recommendedName>
        <fullName evidence="1">FecR protein domain-containing protein</fullName>
    </recommendedName>
</protein>
<dbReference type="EMBL" id="QCYK01000003">
    <property type="protein sequence ID" value="PUZ23049.1"/>
    <property type="molecule type" value="Genomic_DNA"/>
</dbReference>
<comment type="caution">
    <text evidence="2">The sequence shown here is derived from an EMBL/GenBank/DDBJ whole genome shotgun (WGS) entry which is preliminary data.</text>
</comment>
<dbReference type="PANTHER" id="PTHR30273">
    <property type="entry name" value="PERIPLASMIC SIGNAL SENSOR AND SIGMA FACTOR ACTIVATOR FECR-RELATED"/>
    <property type="match status" value="1"/>
</dbReference>
<evidence type="ECO:0000313" key="2">
    <source>
        <dbReference type="EMBL" id="PUZ23049.1"/>
    </source>
</evidence>
<dbReference type="InterPro" id="IPR006860">
    <property type="entry name" value="FecR"/>
</dbReference>
<dbReference type="Proteomes" id="UP000244450">
    <property type="component" value="Unassembled WGS sequence"/>
</dbReference>
<keyword evidence="3" id="KW-1185">Reference proteome</keyword>
<dbReference type="InterPro" id="IPR012373">
    <property type="entry name" value="Ferrdict_sens_TM"/>
</dbReference>
<reference evidence="2 3" key="1">
    <citation type="submission" date="2018-04" db="EMBL/GenBank/DDBJ databases">
        <title>Chitinophaga fuyangensis sp. nov., isolated from soil in a chemical factory.</title>
        <authorList>
            <person name="Chen K."/>
        </authorList>
    </citation>
    <scope>NUCLEOTIDE SEQUENCE [LARGE SCALE GENOMIC DNA]</scope>
    <source>
        <strain evidence="2 3">LY-1</strain>
    </source>
</reference>
<feature type="domain" description="FecR protein" evidence="1">
    <location>
        <begin position="109"/>
        <end position="204"/>
    </location>
</feature>